<keyword evidence="5" id="KW-1185">Reference proteome</keyword>
<evidence type="ECO:0000256" key="2">
    <source>
        <dbReference type="ARBA" id="ARBA00023315"/>
    </source>
</evidence>
<evidence type="ECO:0000313" key="4">
    <source>
        <dbReference type="EMBL" id="GAA4748393.1"/>
    </source>
</evidence>
<dbReference type="Pfam" id="PF08445">
    <property type="entry name" value="FR47"/>
    <property type="match status" value="1"/>
</dbReference>
<dbReference type="Proteomes" id="UP001500822">
    <property type="component" value="Unassembled WGS sequence"/>
</dbReference>
<feature type="domain" description="N-acetyltransferase" evidence="3">
    <location>
        <begin position="100"/>
        <end position="236"/>
    </location>
</feature>
<dbReference type="SUPFAM" id="SSF55729">
    <property type="entry name" value="Acyl-CoA N-acyltransferases (Nat)"/>
    <property type="match status" value="1"/>
</dbReference>
<dbReference type="InterPro" id="IPR016181">
    <property type="entry name" value="Acyl_CoA_acyltransferase"/>
</dbReference>
<dbReference type="RefSeq" id="WP_345313245.1">
    <property type="nucleotide sequence ID" value="NZ_BAABIE010000007.1"/>
</dbReference>
<organism evidence="4 5">
    <name type="scientific">Gordonia alkaliphila</name>
    <dbReference type="NCBI Taxonomy" id="1053547"/>
    <lineage>
        <taxon>Bacteria</taxon>
        <taxon>Bacillati</taxon>
        <taxon>Actinomycetota</taxon>
        <taxon>Actinomycetes</taxon>
        <taxon>Mycobacteriales</taxon>
        <taxon>Gordoniaceae</taxon>
        <taxon>Gordonia</taxon>
    </lineage>
</organism>
<accession>A0ABP8Z7I2</accession>
<comment type="caution">
    <text evidence="4">The sequence shown here is derived from an EMBL/GenBank/DDBJ whole genome shotgun (WGS) entry which is preliminary data.</text>
</comment>
<gene>
    <name evidence="4" type="ORF">GCM10023217_18160</name>
</gene>
<dbReference type="PANTHER" id="PTHR43420:SF3">
    <property type="entry name" value="N-ACETYLTRANSFERASE DOMAIN-CONTAINING PROTEIN"/>
    <property type="match status" value="1"/>
</dbReference>
<reference evidence="5" key="1">
    <citation type="journal article" date="2019" name="Int. J. Syst. Evol. Microbiol.">
        <title>The Global Catalogue of Microorganisms (GCM) 10K type strain sequencing project: providing services to taxonomists for standard genome sequencing and annotation.</title>
        <authorList>
            <consortium name="The Broad Institute Genomics Platform"/>
            <consortium name="The Broad Institute Genome Sequencing Center for Infectious Disease"/>
            <person name="Wu L."/>
            <person name="Ma J."/>
        </authorList>
    </citation>
    <scope>NUCLEOTIDE SEQUENCE [LARGE SCALE GENOMIC DNA]</scope>
    <source>
        <strain evidence="5">JCM 18077</strain>
    </source>
</reference>
<sequence>MSLDEAVLDDPFGNALRGRQRSFARTHGTAIAYRPDVSVFFAHPEPLTDAVYADLATLAGPGQTLGLRDRHVPLPDGWTVAGTFGMVQYTGVDVPGVPDDELVVLGPADVAEMTALVELTNPGPFLPRTIELGRYLGYRDPATGRLLAMGGERARPDGWTEISAVCTHPDARGRGLARRLVAAVAAGIRDRGDEVFLHTTEDNPARRLYESMGFVHRNTVTLEIVRVPRRPGVPRQ</sequence>
<keyword evidence="2" id="KW-0012">Acyltransferase</keyword>
<evidence type="ECO:0000256" key="1">
    <source>
        <dbReference type="ARBA" id="ARBA00022679"/>
    </source>
</evidence>
<dbReference type="PROSITE" id="PS51186">
    <property type="entry name" value="GNAT"/>
    <property type="match status" value="1"/>
</dbReference>
<dbReference type="EMBL" id="BAABIE010000007">
    <property type="protein sequence ID" value="GAA4748393.1"/>
    <property type="molecule type" value="Genomic_DNA"/>
</dbReference>
<dbReference type="InterPro" id="IPR013653">
    <property type="entry name" value="GCN5-like_dom"/>
</dbReference>
<evidence type="ECO:0000259" key="3">
    <source>
        <dbReference type="PROSITE" id="PS51186"/>
    </source>
</evidence>
<dbReference type="InterPro" id="IPR050680">
    <property type="entry name" value="YpeA/RimI_acetyltransf"/>
</dbReference>
<keyword evidence="1" id="KW-0808">Transferase</keyword>
<name>A0ABP8Z7I2_9ACTN</name>
<protein>
    <submittedName>
        <fullName evidence="4">GNAT family N-acetyltransferase</fullName>
    </submittedName>
</protein>
<proteinExistence type="predicted"/>
<dbReference type="InterPro" id="IPR000182">
    <property type="entry name" value="GNAT_dom"/>
</dbReference>
<dbReference type="Gene3D" id="3.40.630.30">
    <property type="match status" value="1"/>
</dbReference>
<dbReference type="PANTHER" id="PTHR43420">
    <property type="entry name" value="ACETYLTRANSFERASE"/>
    <property type="match status" value="1"/>
</dbReference>
<evidence type="ECO:0000313" key="5">
    <source>
        <dbReference type="Proteomes" id="UP001500822"/>
    </source>
</evidence>